<keyword evidence="6" id="KW-0256">Endoplasmic reticulum</keyword>
<protein>
    <recommendedName>
        <fullName evidence="3">ER membrane protein complex subunit 1</fullName>
    </recommendedName>
</protein>
<evidence type="ECO:0000259" key="12">
    <source>
        <dbReference type="Pfam" id="PF07774"/>
    </source>
</evidence>
<dbReference type="Proteomes" id="UP000790833">
    <property type="component" value="Unassembled WGS sequence"/>
</dbReference>
<keyword evidence="8 10" id="KW-0472">Membrane</keyword>
<evidence type="ECO:0000256" key="11">
    <source>
        <dbReference type="SAM" id="SignalP"/>
    </source>
</evidence>
<evidence type="ECO:0000256" key="6">
    <source>
        <dbReference type="ARBA" id="ARBA00022824"/>
    </source>
</evidence>
<evidence type="ECO:0000256" key="1">
    <source>
        <dbReference type="ARBA" id="ARBA00004115"/>
    </source>
</evidence>
<accession>A0A9P7VE48</accession>
<sequence length="901" mass="100442">MHSHKLITLVVLLASLVSAVDIGTAFVRDFVKYLTPGFLETEFIASNEFVSLEGEGILTRRKVIGESPEMTIDSELVWAVDLRQFQLLDLLLLKFHVATNEVFVYGPSLSLAVIGLDDGSLISNDKSIGKINWVGSAPGGNVYAATDDGNLLVVNDDGTVRSIDLNHYEKLDPSSSPRFLTVNAIDYIVLDSGHIFKITDSVLPVGHVPGVINVGKSAIVAGNNHVFRISTDGTLTEISHQFLNPTIVTTNDIVDIDGSKLLFYKINDDNTADVVYTKEEIAPISGVHAISNDVNEILVVDLSPSNLKILVLTDYLANALSDTIKEFNIGSSQKFEKSIILSSENTVLTSSIEDSNLFLETINWSTGRQELRAIFKVTVDPKSILIVDKPNVATESLELALLATESSSIFVNWLARTKRHLSAIGKLATSVIVDHRLPTNDDSGLFPEIDFGFDKLVLFFDLNSCRVVAMNTKDGSKEWTTEKFCTASDSQLLGMFIANDDVVVTLEQHVHRFNLHDGLRFGPARFTQYGYTDAIKLKAIEAGRDTWVLRNGKEFTRYGPFDFAGDQIVITNEDNVKLQAYISTKGKFIPTWSFGSSNEKIIKHIGKPEESTTSSIGVVLHDKSVLYKYLYPNTVSVITSNEEGIITFYLLDGVKGEILYTFKHDPKEVLDVDSIEVLMDDNWIIYTYFVFEPRFEQRITVLDLFDNYKNLGGAAVEQVSAFDRDLKITNVSQQAYTYPDRIIKLKSTVTKHGITLKSVIALTENGALVEFPKWVLNSRRVVGRQLTKEDMMSDFRPLQYEPVVPRNTKQILNHKFKVFVDKNGTILTKDTNLESTSVVCYINSYNMFCTIAQPSRSWDVLGSSFDKNKLAITILVLIMAYITSTLLVTKKSLHDSWHDSS</sequence>
<evidence type="ECO:0000256" key="7">
    <source>
        <dbReference type="ARBA" id="ARBA00022989"/>
    </source>
</evidence>
<dbReference type="InterPro" id="IPR026895">
    <property type="entry name" value="EMC1"/>
</dbReference>
<dbReference type="PANTHER" id="PTHR21573">
    <property type="entry name" value="ER MEMBRANE PROTEIN COMPLEX SUBUNIT 1"/>
    <property type="match status" value="1"/>
</dbReference>
<comment type="similarity">
    <text evidence="2">Belongs to the EMC1 family.</text>
</comment>
<evidence type="ECO:0000313" key="13">
    <source>
        <dbReference type="EMBL" id="KAG7196132.1"/>
    </source>
</evidence>
<evidence type="ECO:0000256" key="4">
    <source>
        <dbReference type="ARBA" id="ARBA00022692"/>
    </source>
</evidence>
<feature type="domain" description="ER membrane protein complex subunit 1 C-terminal" evidence="12">
    <location>
        <begin position="680"/>
        <end position="897"/>
    </location>
</feature>
<evidence type="ECO:0000256" key="2">
    <source>
        <dbReference type="ARBA" id="ARBA00007904"/>
    </source>
</evidence>
<name>A0A9P7VE48_9ASCO</name>
<feature type="chain" id="PRO_5040114906" description="ER membrane protein complex subunit 1" evidence="11">
    <location>
        <begin position="20"/>
        <end position="901"/>
    </location>
</feature>
<evidence type="ECO:0000256" key="5">
    <source>
        <dbReference type="ARBA" id="ARBA00022729"/>
    </source>
</evidence>
<feature type="transmembrane region" description="Helical" evidence="10">
    <location>
        <begin position="870"/>
        <end position="888"/>
    </location>
</feature>
<dbReference type="GO" id="GO:0072546">
    <property type="term" value="C:EMC complex"/>
    <property type="evidence" value="ECO:0007669"/>
    <property type="project" value="InterPro"/>
</dbReference>
<gene>
    <name evidence="13" type="ORF">KQ657_000144</name>
</gene>
<dbReference type="EMBL" id="JAHMUF010000001">
    <property type="protein sequence ID" value="KAG7196132.1"/>
    <property type="molecule type" value="Genomic_DNA"/>
</dbReference>
<dbReference type="InterPro" id="IPR011678">
    <property type="entry name" value="EMC1_C"/>
</dbReference>
<evidence type="ECO:0000256" key="9">
    <source>
        <dbReference type="ARBA" id="ARBA00023180"/>
    </source>
</evidence>
<dbReference type="RefSeq" id="XP_043051677.1">
    <property type="nucleotide sequence ID" value="XM_043191000.1"/>
</dbReference>
<evidence type="ECO:0000256" key="10">
    <source>
        <dbReference type="SAM" id="Phobius"/>
    </source>
</evidence>
<feature type="signal peptide" evidence="11">
    <location>
        <begin position="1"/>
        <end position="19"/>
    </location>
</feature>
<reference evidence="13" key="1">
    <citation type="submission" date="2021-03" db="EMBL/GenBank/DDBJ databases">
        <authorList>
            <person name="Palmer J.M."/>
        </authorList>
    </citation>
    <scope>NUCLEOTIDE SEQUENCE</scope>
    <source>
        <strain evidence="13">ARV_011</strain>
    </source>
</reference>
<evidence type="ECO:0000256" key="3">
    <source>
        <dbReference type="ARBA" id="ARBA00020824"/>
    </source>
</evidence>
<evidence type="ECO:0000256" key="8">
    <source>
        <dbReference type="ARBA" id="ARBA00023136"/>
    </source>
</evidence>
<keyword evidence="9" id="KW-0325">Glycoprotein</keyword>
<dbReference type="GeneID" id="66113518"/>
<keyword evidence="7 10" id="KW-1133">Transmembrane helix</keyword>
<comment type="subcellular location">
    <subcellularLocation>
        <location evidence="1">Endoplasmic reticulum membrane</location>
        <topology evidence="1">Single-pass type I membrane protein</topology>
    </subcellularLocation>
</comment>
<dbReference type="PANTHER" id="PTHR21573:SF0">
    <property type="entry name" value="ER MEMBRANE PROTEIN COMPLEX SUBUNIT 1"/>
    <property type="match status" value="1"/>
</dbReference>
<organism evidence="13 14">
    <name type="scientific">Scheffersomyces spartinae</name>
    <dbReference type="NCBI Taxonomy" id="45513"/>
    <lineage>
        <taxon>Eukaryota</taxon>
        <taxon>Fungi</taxon>
        <taxon>Dikarya</taxon>
        <taxon>Ascomycota</taxon>
        <taxon>Saccharomycotina</taxon>
        <taxon>Pichiomycetes</taxon>
        <taxon>Debaryomycetaceae</taxon>
        <taxon>Scheffersomyces</taxon>
    </lineage>
</organism>
<comment type="caution">
    <text evidence="13">The sequence shown here is derived from an EMBL/GenBank/DDBJ whole genome shotgun (WGS) entry which is preliminary data.</text>
</comment>
<proteinExistence type="inferred from homology"/>
<dbReference type="AlphaFoldDB" id="A0A9P7VE48"/>
<evidence type="ECO:0000313" key="14">
    <source>
        <dbReference type="Proteomes" id="UP000790833"/>
    </source>
</evidence>
<dbReference type="OrthoDB" id="28092at2759"/>
<keyword evidence="4 10" id="KW-0812">Transmembrane</keyword>
<dbReference type="Pfam" id="PF07774">
    <property type="entry name" value="EMC1_C"/>
    <property type="match status" value="1"/>
</dbReference>
<dbReference type="GO" id="GO:0034975">
    <property type="term" value="P:protein folding in endoplasmic reticulum"/>
    <property type="evidence" value="ECO:0007669"/>
    <property type="project" value="TreeGrafter"/>
</dbReference>
<keyword evidence="5 11" id="KW-0732">Signal</keyword>
<keyword evidence="14" id="KW-1185">Reference proteome</keyword>